<reference evidence="3 4" key="1">
    <citation type="submission" date="2022-12" db="EMBL/GenBank/DDBJ databases">
        <title>Hymenobacter canadensis sp. nov. isolated from lake water of the Cambridge Bay, Canada.</title>
        <authorList>
            <person name="Kim W.H."/>
            <person name="Lee Y.M."/>
        </authorList>
    </citation>
    <scope>NUCLEOTIDE SEQUENCE [LARGE SCALE GENOMIC DNA]</scope>
    <source>
        <strain evidence="3 4">PAMC 29467</strain>
    </source>
</reference>
<dbReference type="Proteomes" id="UP001211005">
    <property type="component" value="Chromosome"/>
</dbReference>
<evidence type="ECO:0000313" key="3">
    <source>
        <dbReference type="EMBL" id="WBA41342.1"/>
    </source>
</evidence>
<dbReference type="PROSITE" id="PS51257">
    <property type="entry name" value="PROKAR_LIPOPROTEIN"/>
    <property type="match status" value="1"/>
</dbReference>
<dbReference type="PANTHER" id="PTHR38593">
    <property type="entry name" value="BLR2558 PROTEIN"/>
    <property type="match status" value="1"/>
</dbReference>
<feature type="chain" id="PRO_5045307652" evidence="1">
    <location>
        <begin position="21"/>
        <end position="191"/>
    </location>
</feature>
<protein>
    <submittedName>
        <fullName evidence="3">DUF4142 domain-containing protein</fullName>
    </submittedName>
</protein>
<keyword evidence="4" id="KW-1185">Reference proteome</keyword>
<sequence length="191" mass="20638">MRFSFAPCAAAALLALSACNTESTKDPVAEAIFQNEKSIGDANVTERQKQDAEFVVTAASRSMLDMEISQIAQRKATSPDVKYLAQMITGQHGTMQAALTQLATKKGLVLPKGLGADQAKQAGELTALNGPAFDRRYLELLEEVHKASIDDFDDMSDDAYDGDIRTFAASQLSTLKTHRDAADKLADQLPK</sequence>
<dbReference type="InterPro" id="IPR025419">
    <property type="entry name" value="DUF4142"/>
</dbReference>
<dbReference type="RefSeq" id="WP_269559418.1">
    <property type="nucleotide sequence ID" value="NZ_CP114767.1"/>
</dbReference>
<name>A0ABY7LLL4_9BACT</name>
<gene>
    <name evidence="3" type="ORF">O3303_16160</name>
</gene>
<accession>A0ABY7LLL4</accession>
<evidence type="ECO:0000259" key="2">
    <source>
        <dbReference type="Pfam" id="PF13628"/>
    </source>
</evidence>
<feature type="signal peptide" evidence="1">
    <location>
        <begin position="1"/>
        <end position="20"/>
    </location>
</feature>
<organism evidence="3 4">
    <name type="scientific">Hymenobacter canadensis</name>
    <dbReference type="NCBI Taxonomy" id="2999067"/>
    <lineage>
        <taxon>Bacteria</taxon>
        <taxon>Pseudomonadati</taxon>
        <taxon>Bacteroidota</taxon>
        <taxon>Cytophagia</taxon>
        <taxon>Cytophagales</taxon>
        <taxon>Hymenobacteraceae</taxon>
        <taxon>Hymenobacter</taxon>
    </lineage>
</organism>
<dbReference type="EMBL" id="CP114767">
    <property type="protein sequence ID" value="WBA41342.1"/>
    <property type="molecule type" value="Genomic_DNA"/>
</dbReference>
<feature type="domain" description="DUF4142" evidence="2">
    <location>
        <begin position="50"/>
        <end position="185"/>
    </location>
</feature>
<proteinExistence type="predicted"/>
<dbReference type="Gene3D" id="1.20.1260.10">
    <property type="match status" value="1"/>
</dbReference>
<dbReference type="InterPro" id="IPR012347">
    <property type="entry name" value="Ferritin-like"/>
</dbReference>
<evidence type="ECO:0000256" key="1">
    <source>
        <dbReference type="SAM" id="SignalP"/>
    </source>
</evidence>
<evidence type="ECO:0000313" key="4">
    <source>
        <dbReference type="Proteomes" id="UP001211005"/>
    </source>
</evidence>
<dbReference type="Pfam" id="PF13628">
    <property type="entry name" value="DUF4142"/>
    <property type="match status" value="1"/>
</dbReference>
<keyword evidence="1" id="KW-0732">Signal</keyword>
<dbReference type="PANTHER" id="PTHR38593:SF1">
    <property type="entry name" value="BLR2558 PROTEIN"/>
    <property type="match status" value="1"/>
</dbReference>